<sequence length="15" mass="1669">MSKCILSDTVRTDTV</sequence>
<accession>A0A0E9S8C5</accession>
<proteinExistence type="predicted"/>
<name>A0A0E9S8C5_ANGAN</name>
<dbReference type="EMBL" id="GBXM01071657">
    <property type="protein sequence ID" value="JAH36920.1"/>
    <property type="molecule type" value="Transcribed_RNA"/>
</dbReference>
<organism evidence="1">
    <name type="scientific">Anguilla anguilla</name>
    <name type="common">European freshwater eel</name>
    <name type="synonym">Muraena anguilla</name>
    <dbReference type="NCBI Taxonomy" id="7936"/>
    <lineage>
        <taxon>Eukaryota</taxon>
        <taxon>Metazoa</taxon>
        <taxon>Chordata</taxon>
        <taxon>Craniata</taxon>
        <taxon>Vertebrata</taxon>
        <taxon>Euteleostomi</taxon>
        <taxon>Actinopterygii</taxon>
        <taxon>Neopterygii</taxon>
        <taxon>Teleostei</taxon>
        <taxon>Anguilliformes</taxon>
        <taxon>Anguillidae</taxon>
        <taxon>Anguilla</taxon>
    </lineage>
</organism>
<reference evidence="1" key="2">
    <citation type="journal article" date="2015" name="Fish Shellfish Immunol.">
        <title>Early steps in the European eel (Anguilla anguilla)-Vibrio vulnificus interaction in the gills: Role of the RtxA13 toxin.</title>
        <authorList>
            <person name="Callol A."/>
            <person name="Pajuelo D."/>
            <person name="Ebbesson L."/>
            <person name="Teles M."/>
            <person name="MacKenzie S."/>
            <person name="Amaro C."/>
        </authorList>
    </citation>
    <scope>NUCLEOTIDE SEQUENCE</scope>
</reference>
<evidence type="ECO:0000313" key="1">
    <source>
        <dbReference type="EMBL" id="JAH36920.1"/>
    </source>
</evidence>
<reference evidence="1" key="1">
    <citation type="submission" date="2014-11" db="EMBL/GenBank/DDBJ databases">
        <authorList>
            <person name="Amaro Gonzalez C."/>
        </authorList>
    </citation>
    <scope>NUCLEOTIDE SEQUENCE</scope>
</reference>
<protein>
    <submittedName>
        <fullName evidence="1">Uncharacterized protein</fullName>
    </submittedName>
</protein>